<feature type="binding site" description="axial binding residue" evidence="6">
    <location>
        <position position="39"/>
    </location>
    <ligand>
        <name>heme c</name>
        <dbReference type="ChEBI" id="CHEBI:61717"/>
        <label>1</label>
    </ligand>
    <ligandPart>
        <name>Fe</name>
        <dbReference type="ChEBI" id="CHEBI:18248"/>
    </ligandPart>
</feature>
<keyword evidence="4" id="KW-0249">Electron transport</keyword>
<feature type="binding site" description="axial binding residue" evidence="6">
    <location>
        <position position="105"/>
    </location>
    <ligand>
        <name>heme c</name>
        <dbReference type="ChEBI" id="CHEBI:61717"/>
        <label>1</label>
    </ligand>
    <ligandPart>
        <name>Fe</name>
        <dbReference type="ChEBI" id="CHEBI:18248"/>
    </ligandPart>
</feature>
<comment type="cofactor">
    <cofactor evidence="6">
        <name>heme c</name>
        <dbReference type="ChEBI" id="CHEBI:61717"/>
    </cofactor>
    <text evidence="6">Binds 4 heme c groups covalently per monomer.</text>
</comment>
<dbReference type="Gene3D" id="3.90.10.10">
    <property type="entry name" value="Cytochrome C3"/>
    <property type="match status" value="1"/>
</dbReference>
<dbReference type="CDD" id="cd08168">
    <property type="entry name" value="Cytochrom_C3"/>
    <property type="match status" value="1"/>
</dbReference>
<feature type="binding site" description="axial binding residue" evidence="6">
    <location>
        <position position="42"/>
    </location>
    <ligand>
        <name>heme c</name>
        <dbReference type="ChEBI" id="CHEBI:61717"/>
        <label>1</label>
    </ligand>
    <ligandPart>
        <name>Fe</name>
        <dbReference type="ChEBI" id="CHEBI:18248"/>
    </ligandPart>
</feature>
<evidence type="ECO:0000256" key="2">
    <source>
        <dbReference type="ARBA" id="ARBA00022617"/>
    </source>
</evidence>
<dbReference type="SUPFAM" id="SSF48695">
    <property type="entry name" value="Multiheme cytochromes"/>
    <property type="match status" value="1"/>
</dbReference>
<evidence type="ECO:0000313" key="9">
    <source>
        <dbReference type="EMBL" id="OGI41797.1"/>
    </source>
</evidence>
<keyword evidence="5 6" id="KW-0408">Iron</keyword>
<keyword evidence="1" id="KW-0813">Transport</keyword>
<feature type="chain" id="PRO_5009526612" description="Class III cytochrome C domain-containing protein" evidence="7">
    <location>
        <begin position="21"/>
        <end position="114"/>
    </location>
</feature>
<evidence type="ECO:0000256" key="7">
    <source>
        <dbReference type="SAM" id="SignalP"/>
    </source>
</evidence>
<evidence type="ECO:0000256" key="1">
    <source>
        <dbReference type="ARBA" id="ARBA00022448"/>
    </source>
</evidence>
<feature type="binding site" description="covalent" evidence="6">
    <location>
        <position position="85"/>
    </location>
    <ligand>
        <name>heme c</name>
        <dbReference type="ChEBI" id="CHEBI:61717"/>
        <label>2</label>
    </ligand>
</feature>
<evidence type="ECO:0000256" key="6">
    <source>
        <dbReference type="PIRSR" id="PIRSR602322-1"/>
    </source>
</evidence>
<dbReference type="InterPro" id="IPR002322">
    <property type="entry name" value="Cyt_c_III"/>
</dbReference>
<feature type="binding site" description="axial binding residue" evidence="6">
    <location>
        <position position="51"/>
    </location>
    <ligand>
        <name>heme c</name>
        <dbReference type="ChEBI" id="CHEBI:61717"/>
        <label>1</label>
    </ligand>
    <ligandPart>
        <name>Fe</name>
        <dbReference type="ChEBI" id="CHEBI:18248"/>
    </ligandPart>
</feature>
<proteinExistence type="predicted"/>
<comment type="caution">
    <text evidence="9">The sequence shown here is derived from an EMBL/GenBank/DDBJ whole genome shotgun (WGS) entry which is preliminary data.</text>
</comment>
<organism evidence="9 10">
    <name type="scientific">Candidatus Muproteobacteria bacterium RBG_16_64_11</name>
    <dbReference type="NCBI Taxonomy" id="1817758"/>
    <lineage>
        <taxon>Bacteria</taxon>
        <taxon>Pseudomonadati</taxon>
        <taxon>Pseudomonadota</taxon>
        <taxon>Candidatus Muproteobacteria</taxon>
    </lineage>
</organism>
<feature type="binding site" description="axial binding residue" evidence="6">
    <location>
        <position position="52"/>
    </location>
    <ligand>
        <name>heme c</name>
        <dbReference type="ChEBI" id="CHEBI:61717"/>
        <label>1</label>
    </ligand>
    <ligandPart>
        <name>Fe</name>
        <dbReference type="ChEBI" id="CHEBI:18248"/>
    </ligandPart>
</feature>
<keyword evidence="3 6" id="KW-0479">Metal-binding</keyword>
<feature type="domain" description="Class III cytochrome C" evidence="8">
    <location>
        <begin position="26"/>
        <end position="106"/>
    </location>
</feature>
<dbReference type="InterPro" id="IPR020942">
    <property type="entry name" value="Cyt_c_III_dom"/>
</dbReference>
<keyword evidence="2 6" id="KW-0349">Heme</keyword>
<dbReference type="AlphaFoldDB" id="A0A1F6T9J6"/>
<evidence type="ECO:0000256" key="5">
    <source>
        <dbReference type="ARBA" id="ARBA00023004"/>
    </source>
</evidence>
<gene>
    <name evidence="9" type="ORF">A2150_01515</name>
</gene>
<dbReference type="GO" id="GO:0020037">
    <property type="term" value="F:heme binding"/>
    <property type="evidence" value="ECO:0007669"/>
    <property type="project" value="InterPro"/>
</dbReference>
<keyword evidence="7" id="KW-0732">Signal</keyword>
<name>A0A1F6T9J6_9PROT</name>
<feature type="binding site" description="axial binding residue" evidence="6">
    <location>
        <position position="82"/>
    </location>
    <ligand>
        <name>heme c</name>
        <dbReference type="ChEBI" id="CHEBI:61717"/>
        <label>1</label>
    </ligand>
    <ligandPart>
        <name>Fe</name>
        <dbReference type="ChEBI" id="CHEBI:18248"/>
    </ligandPart>
</feature>
<dbReference type="PRINTS" id="PR00609">
    <property type="entry name" value="CYTOCHROMEC3"/>
</dbReference>
<protein>
    <recommendedName>
        <fullName evidence="8">Class III cytochrome C domain-containing protein</fullName>
    </recommendedName>
</protein>
<dbReference type="Pfam" id="PF02085">
    <property type="entry name" value="Cytochrom_CIII"/>
    <property type="match status" value="1"/>
</dbReference>
<sequence>MKRRALALLVATWVAAAAGAGAPAVVDIPSRVGTVAFAHARHAEIGCRDCHHTGDVTPGCRACHTATATSARPSREAFHGACIGCHLTDLKAGRATGPAKRCSACHVPPRQPAP</sequence>
<dbReference type="EMBL" id="MFSS01000116">
    <property type="protein sequence ID" value="OGI41797.1"/>
    <property type="molecule type" value="Genomic_DNA"/>
</dbReference>
<feature type="binding site" description="axial binding residue" evidence="6">
    <location>
        <position position="86"/>
    </location>
    <ligand>
        <name>heme c</name>
        <dbReference type="ChEBI" id="CHEBI:61717"/>
        <label>2</label>
    </ligand>
    <ligandPart>
        <name>Fe</name>
        <dbReference type="ChEBI" id="CHEBI:18248"/>
    </ligandPart>
</feature>
<evidence type="ECO:0000313" key="10">
    <source>
        <dbReference type="Proteomes" id="UP000177925"/>
    </source>
</evidence>
<accession>A0A1F6T9J6</accession>
<feature type="binding site" description="axial binding residue" evidence="6">
    <location>
        <position position="106"/>
    </location>
    <ligand>
        <name>heme c</name>
        <dbReference type="ChEBI" id="CHEBI:61717"/>
        <label>1</label>
    </ligand>
    <ligandPart>
        <name>Fe</name>
        <dbReference type="ChEBI" id="CHEBI:18248"/>
    </ligandPart>
</feature>
<feature type="binding site" description="axial binding residue" evidence="6">
    <location>
        <position position="63"/>
    </location>
    <ligand>
        <name>heme c</name>
        <dbReference type="ChEBI" id="CHEBI:61717"/>
        <label>1</label>
    </ligand>
    <ligandPart>
        <name>Fe</name>
        <dbReference type="ChEBI" id="CHEBI:18248"/>
    </ligandPart>
</feature>
<reference evidence="9 10" key="1">
    <citation type="journal article" date="2016" name="Nat. Commun.">
        <title>Thousands of microbial genomes shed light on interconnected biogeochemical processes in an aquifer system.</title>
        <authorList>
            <person name="Anantharaman K."/>
            <person name="Brown C.T."/>
            <person name="Hug L.A."/>
            <person name="Sharon I."/>
            <person name="Castelle C.J."/>
            <person name="Probst A.J."/>
            <person name="Thomas B.C."/>
            <person name="Singh A."/>
            <person name="Wilkins M.J."/>
            <person name="Karaoz U."/>
            <person name="Brodie E.L."/>
            <person name="Williams K.H."/>
            <person name="Hubbard S.S."/>
            <person name="Banfield J.F."/>
        </authorList>
    </citation>
    <scope>NUCLEOTIDE SEQUENCE [LARGE SCALE GENOMIC DNA]</scope>
</reference>
<feature type="binding site" description="axial binding residue" evidence="6">
    <location>
        <position position="47"/>
    </location>
    <ligand>
        <name>heme c</name>
        <dbReference type="ChEBI" id="CHEBI:61717"/>
        <label>1</label>
    </ligand>
    <ligandPart>
        <name>Fe</name>
        <dbReference type="ChEBI" id="CHEBI:18248"/>
    </ligandPart>
</feature>
<dbReference type="GO" id="GO:0046872">
    <property type="term" value="F:metal ion binding"/>
    <property type="evidence" value="ECO:0007669"/>
    <property type="project" value="UniProtKB-KW"/>
</dbReference>
<dbReference type="InterPro" id="IPR036280">
    <property type="entry name" value="Multihaem_cyt_sf"/>
</dbReference>
<evidence type="ECO:0000259" key="8">
    <source>
        <dbReference type="Pfam" id="PF02085"/>
    </source>
</evidence>
<feature type="binding site" description="axial binding residue" evidence="6">
    <location>
        <position position="102"/>
    </location>
    <ligand>
        <name>heme c</name>
        <dbReference type="ChEBI" id="CHEBI:61717"/>
        <label>1</label>
    </ligand>
    <ligandPart>
        <name>Fe</name>
        <dbReference type="ChEBI" id="CHEBI:18248"/>
    </ligandPart>
</feature>
<evidence type="ECO:0000256" key="4">
    <source>
        <dbReference type="ARBA" id="ARBA00022982"/>
    </source>
</evidence>
<evidence type="ECO:0000256" key="3">
    <source>
        <dbReference type="ARBA" id="ARBA00022723"/>
    </source>
</evidence>
<dbReference type="STRING" id="1817758.A2150_01515"/>
<dbReference type="GO" id="GO:0009055">
    <property type="term" value="F:electron transfer activity"/>
    <property type="evidence" value="ECO:0007669"/>
    <property type="project" value="InterPro"/>
</dbReference>
<feature type="binding site" description="axial binding residue" evidence="6">
    <location>
        <position position="50"/>
    </location>
    <ligand>
        <name>heme c</name>
        <dbReference type="ChEBI" id="CHEBI:61717"/>
        <label>1</label>
    </ligand>
    <ligandPart>
        <name>Fe</name>
        <dbReference type="ChEBI" id="CHEBI:18248"/>
    </ligandPart>
</feature>
<feature type="signal peptide" evidence="7">
    <location>
        <begin position="1"/>
        <end position="20"/>
    </location>
</feature>
<dbReference type="Proteomes" id="UP000177925">
    <property type="component" value="Unassembled WGS sequence"/>
</dbReference>